<organism evidence="2 3">
    <name type="scientific">Volvox africanus</name>
    <dbReference type="NCBI Taxonomy" id="51714"/>
    <lineage>
        <taxon>Eukaryota</taxon>
        <taxon>Viridiplantae</taxon>
        <taxon>Chlorophyta</taxon>
        <taxon>core chlorophytes</taxon>
        <taxon>Chlorophyceae</taxon>
        <taxon>CS clade</taxon>
        <taxon>Chlamydomonadales</taxon>
        <taxon>Volvocaceae</taxon>
        <taxon>Volvox</taxon>
    </lineage>
</organism>
<evidence type="ECO:0000256" key="1">
    <source>
        <dbReference type="SAM" id="MobiDB-lite"/>
    </source>
</evidence>
<gene>
    <name evidence="2" type="ORF">Vafri_18242</name>
</gene>
<reference evidence="2" key="1">
    <citation type="journal article" date="2021" name="Proc. Natl. Acad. Sci. U.S.A.">
        <title>Three genomes in the algal genus Volvox reveal the fate of a haploid sex-determining region after a transition to homothallism.</title>
        <authorList>
            <person name="Yamamoto K."/>
            <person name="Hamaji T."/>
            <person name="Kawai-Toyooka H."/>
            <person name="Matsuzaki R."/>
            <person name="Takahashi F."/>
            <person name="Nishimura Y."/>
            <person name="Kawachi M."/>
            <person name="Noguchi H."/>
            <person name="Minakuchi Y."/>
            <person name="Umen J.G."/>
            <person name="Toyoda A."/>
            <person name="Nozaki H."/>
        </authorList>
    </citation>
    <scope>NUCLEOTIDE SEQUENCE</scope>
    <source>
        <strain evidence="2">NIES-3780</strain>
    </source>
</reference>
<protein>
    <submittedName>
        <fullName evidence="2">Uncharacterized protein</fullName>
    </submittedName>
</protein>
<dbReference type="Proteomes" id="UP000747399">
    <property type="component" value="Unassembled WGS sequence"/>
</dbReference>
<evidence type="ECO:0000313" key="2">
    <source>
        <dbReference type="EMBL" id="GIL64405.1"/>
    </source>
</evidence>
<feature type="region of interest" description="Disordered" evidence="1">
    <location>
        <begin position="83"/>
        <end position="119"/>
    </location>
</feature>
<proteinExistence type="predicted"/>
<name>A0A8J4BL11_9CHLO</name>
<feature type="compositionally biased region" description="Gly residues" evidence="1">
    <location>
        <begin position="262"/>
        <end position="277"/>
    </location>
</feature>
<evidence type="ECO:0000313" key="3">
    <source>
        <dbReference type="Proteomes" id="UP000747399"/>
    </source>
</evidence>
<dbReference type="EMBL" id="BNCO01000066">
    <property type="protein sequence ID" value="GIL64405.1"/>
    <property type="molecule type" value="Genomic_DNA"/>
</dbReference>
<keyword evidence="3" id="KW-1185">Reference proteome</keyword>
<dbReference type="AlphaFoldDB" id="A0A8J4BL11"/>
<comment type="caution">
    <text evidence="2">The sequence shown here is derived from an EMBL/GenBank/DDBJ whole genome shotgun (WGS) entry which is preliminary data.</text>
</comment>
<accession>A0A8J4BL11</accession>
<feature type="region of interest" description="Disordered" evidence="1">
    <location>
        <begin position="243"/>
        <end position="277"/>
    </location>
</feature>
<sequence length="277" mass="29023">MACPLHKKVPAGKVSFCSSPVLSCRISDQRLRKDAIGKARVIEHGGSSSRGLLFAVQSSSPFATGPVNDHAVVCAYESSISSNTVTTSRSEPGTVKDGTIKVKVTPPREVSQPPSPPSLIHSPVYVQKALMKSSGDTTTASVASMSTSSLSDVDQEKDSNSLLWALKQVDRSLDELEQNPLPLQKEIYELSRSPVGTATSSAFTTAARVTVAATKEAVKAAVPVGQWVIKEGTKAAISLMSRAMEESAKQQKQPGISASSSGGSGKQAGKNGGIQRK</sequence>